<feature type="domain" description="Protein kinase" evidence="23">
    <location>
        <begin position="665"/>
        <end position="945"/>
    </location>
</feature>
<keyword evidence="16 24" id="KW-0675">Receptor</keyword>
<dbReference type="InterPro" id="IPR013210">
    <property type="entry name" value="LRR_N_plant-typ"/>
</dbReference>
<keyword evidence="10 20" id="KW-0547">Nucleotide-binding</keyword>
<dbReference type="GO" id="GO:0004674">
    <property type="term" value="F:protein serine/threonine kinase activity"/>
    <property type="evidence" value="ECO:0007669"/>
    <property type="project" value="UniProtKB-KW"/>
</dbReference>
<evidence type="ECO:0000256" key="16">
    <source>
        <dbReference type="ARBA" id="ARBA00023170"/>
    </source>
</evidence>
<dbReference type="Pfam" id="PF07714">
    <property type="entry name" value="PK_Tyr_Ser-Thr"/>
    <property type="match status" value="1"/>
</dbReference>
<evidence type="ECO:0000256" key="20">
    <source>
        <dbReference type="PROSITE-ProRule" id="PRU10141"/>
    </source>
</evidence>
<dbReference type="SUPFAM" id="SSF52058">
    <property type="entry name" value="L domain-like"/>
    <property type="match status" value="2"/>
</dbReference>
<dbReference type="InterPro" id="IPR011009">
    <property type="entry name" value="Kinase-like_dom_sf"/>
</dbReference>
<evidence type="ECO:0000313" key="25">
    <source>
        <dbReference type="Proteomes" id="UP000241394"/>
    </source>
</evidence>
<dbReference type="Gene3D" id="1.10.510.10">
    <property type="entry name" value="Transferase(Phosphotransferase) domain 1"/>
    <property type="match status" value="1"/>
</dbReference>
<dbReference type="PANTHER" id="PTHR47986">
    <property type="entry name" value="OSJNBA0070M12.3 PROTEIN"/>
    <property type="match status" value="1"/>
</dbReference>
<dbReference type="Pfam" id="PF08263">
    <property type="entry name" value="LRRNT_2"/>
    <property type="match status" value="2"/>
</dbReference>
<keyword evidence="17" id="KW-0325">Glycoprotein</keyword>
<dbReference type="InterPro" id="IPR017441">
    <property type="entry name" value="Protein_kinase_ATP_BS"/>
</dbReference>
<evidence type="ECO:0000256" key="3">
    <source>
        <dbReference type="ARBA" id="ARBA00012513"/>
    </source>
</evidence>
<dbReference type="InterPro" id="IPR000719">
    <property type="entry name" value="Prot_kinase_dom"/>
</dbReference>
<dbReference type="GO" id="GO:0005524">
    <property type="term" value="F:ATP binding"/>
    <property type="evidence" value="ECO:0007669"/>
    <property type="project" value="UniProtKB-UniRule"/>
</dbReference>
<keyword evidence="15" id="KW-1015">Disulfide bond</keyword>
<comment type="catalytic activity">
    <reaction evidence="18">
        <text>L-threonyl-[protein] + ATP = O-phospho-L-threonyl-[protein] + ADP + H(+)</text>
        <dbReference type="Rhea" id="RHEA:46608"/>
        <dbReference type="Rhea" id="RHEA-COMP:11060"/>
        <dbReference type="Rhea" id="RHEA-COMP:11605"/>
        <dbReference type="ChEBI" id="CHEBI:15378"/>
        <dbReference type="ChEBI" id="CHEBI:30013"/>
        <dbReference type="ChEBI" id="CHEBI:30616"/>
        <dbReference type="ChEBI" id="CHEBI:61977"/>
        <dbReference type="ChEBI" id="CHEBI:456216"/>
        <dbReference type="EC" id="2.7.11.1"/>
    </reaction>
</comment>
<dbReference type="InterPro" id="IPR052422">
    <property type="entry name" value="Auxin_Ser/Thr_Kinase"/>
</dbReference>
<evidence type="ECO:0000256" key="7">
    <source>
        <dbReference type="ARBA" id="ARBA00022692"/>
    </source>
</evidence>
<comment type="similarity">
    <text evidence="2">Belongs to the protein kinase superfamily. Ser/Thr protein kinase family.</text>
</comment>
<dbReference type="FunFam" id="3.80.10.10:FF:000129">
    <property type="entry name" value="Leucine-rich repeat receptor-like kinase"/>
    <property type="match status" value="1"/>
</dbReference>
<evidence type="ECO:0000256" key="12">
    <source>
        <dbReference type="ARBA" id="ARBA00022840"/>
    </source>
</evidence>
<dbReference type="Proteomes" id="UP000241394">
    <property type="component" value="Chromosome LG20"/>
</dbReference>
<dbReference type="PROSITE" id="PS00108">
    <property type="entry name" value="PROTEIN_KINASE_ST"/>
    <property type="match status" value="1"/>
</dbReference>
<evidence type="ECO:0000256" key="19">
    <source>
        <dbReference type="ARBA" id="ARBA00048679"/>
    </source>
</evidence>
<evidence type="ECO:0000256" key="14">
    <source>
        <dbReference type="ARBA" id="ARBA00023136"/>
    </source>
</evidence>
<dbReference type="InterPro" id="IPR001611">
    <property type="entry name" value="Leu-rich_rpt"/>
</dbReference>
<dbReference type="InterPro" id="IPR008271">
    <property type="entry name" value="Ser/Thr_kinase_AS"/>
</dbReference>
<dbReference type="InterPro" id="IPR001245">
    <property type="entry name" value="Ser-Thr/Tyr_kinase_cat_dom"/>
</dbReference>
<reference evidence="25" key="2">
    <citation type="journal article" date="2018" name="BMC Genomics">
        <title>A manually annotated Actinidia chinensis var. chinensis (kiwifruit) genome highlights the challenges associated with draft genomes and gene prediction in plants.</title>
        <authorList>
            <person name="Pilkington S.M."/>
            <person name="Crowhurst R."/>
            <person name="Hilario E."/>
            <person name="Nardozza S."/>
            <person name="Fraser L."/>
            <person name="Peng Y."/>
            <person name="Gunaseelan K."/>
            <person name="Simpson R."/>
            <person name="Tahir J."/>
            <person name="Deroles S.C."/>
            <person name="Templeton K."/>
            <person name="Luo Z."/>
            <person name="Davy M."/>
            <person name="Cheng C."/>
            <person name="McNeilage M."/>
            <person name="Scaglione D."/>
            <person name="Liu Y."/>
            <person name="Zhang Q."/>
            <person name="Datson P."/>
            <person name="De Silva N."/>
            <person name="Gardiner S.E."/>
            <person name="Bassett H."/>
            <person name="Chagne D."/>
            <person name="McCallum J."/>
            <person name="Dzierzon H."/>
            <person name="Deng C."/>
            <person name="Wang Y.Y."/>
            <person name="Barron L."/>
            <person name="Manako K."/>
            <person name="Bowen J."/>
            <person name="Foster T.M."/>
            <person name="Erridge Z.A."/>
            <person name="Tiffin H."/>
            <person name="Waite C.N."/>
            <person name="Davies K.M."/>
            <person name="Grierson E.P."/>
            <person name="Laing W.A."/>
            <person name="Kirk R."/>
            <person name="Chen X."/>
            <person name="Wood M."/>
            <person name="Montefiori M."/>
            <person name="Brummell D.A."/>
            <person name="Schwinn K.E."/>
            <person name="Catanach A."/>
            <person name="Fullerton C."/>
            <person name="Li D."/>
            <person name="Meiyalaghan S."/>
            <person name="Nieuwenhuizen N."/>
            <person name="Read N."/>
            <person name="Prakash R."/>
            <person name="Hunter D."/>
            <person name="Zhang H."/>
            <person name="McKenzie M."/>
            <person name="Knabel M."/>
            <person name="Harris A."/>
            <person name="Allan A.C."/>
            <person name="Gleave A."/>
            <person name="Chen A."/>
            <person name="Janssen B.J."/>
            <person name="Plunkett B."/>
            <person name="Ampomah-Dwamena C."/>
            <person name="Voogd C."/>
            <person name="Leif D."/>
            <person name="Lafferty D."/>
            <person name="Souleyre E.J.F."/>
            <person name="Varkonyi-Gasic E."/>
            <person name="Gambi F."/>
            <person name="Hanley J."/>
            <person name="Yao J.L."/>
            <person name="Cheung J."/>
            <person name="David K.M."/>
            <person name="Warren B."/>
            <person name="Marsh K."/>
            <person name="Snowden K.C."/>
            <person name="Lin-Wang K."/>
            <person name="Brian L."/>
            <person name="Martinez-Sanchez M."/>
            <person name="Wang M."/>
            <person name="Ileperuma N."/>
            <person name="Macnee N."/>
            <person name="Campin R."/>
            <person name="McAtee P."/>
            <person name="Drummond R.S.M."/>
            <person name="Espley R.V."/>
            <person name="Ireland H.S."/>
            <person name="Wu R."/>
            <person name="Atkinson R.G."/>
            <person name="Karunairetnam S."/>
            <person name="Bulley S."/>
            <person name="Chunkath S."/>
            <person name="Hanley Z."/>
            <person name="Storey R."/>
            <person name="Thrimawithana A.H."/>
            <person name="Thomson S."/>
            <person name="David C."/>
            <person name="Testolin R."/>
            <person name="Huang H."/>
            <person name="Hellens R.P."/>
            <person name="Schaffer R.J."/>
        </authorList>
    </citation>
    <scope>NUCLEOTIDE SEQUENCE [LARGE SCALE GENOMIC DNA]</scope>
    <source>
        <strain evidence="25">cv. Red5</strain>
    </source>
</reference>
<dbReference type="PANTHER" id="PTHR47986:SF13">
    <property type="entry name" value="RECEPTOR PROTEIN KINASE TMK1-LIKE"/>
    <property type="match status" value="1"/>
</dbReference>
<dbReference type="EMBL" id="NKQK01000020">
    <property type="protein sequence ID" value="PSS01619.1"/>
    <property type="molecule type" value="Genomic_DNA"/>
</dbReference>
<feature type="transmembrane region" description="Helical" evidence="22">
    <location>
        <begin position="560"/>
        <end position="583"/>
    </location>
</feature>
<evidence type="ECO:0000256" key="6">
    <source>
        <dbReference type="ARBA" id="ARBA00022679"/>
    </source>
</evidence>
<evidence type="ECO:0000256" key="9">
    <source>
        <dbReference type="ARBA" id="ARBA00022737"/>
    </source>
</evidence>
<organism evidence="24 25">
    <name type="scientific">Actinidia chinensis var. chinensis</name>
    <name type="common">Chinese soft-hair kiwi</name>
    <dbReference type="NCBI Taxonomy" id="1590841"/>
    <lineage>
        <taxon>Eukaryota</taxon>
        <taxon>Viridiplantae</taxon>
        <taxon>Streptophyta</taxon>
        <taxon>Embryophyta</taxon>
        <taxon>Tracheophyta</taxon>
        <taxon>Spermatophyta</taxon>
        <taxon>Magnoliopsida</taxon>
        <taxon>eudicotyledons</taxon>
        <taxon>Gunneridae</taxon>
        <taxon>Pentapetalae</taxon>
        <taxon>asterids</taxon>
        <taxon>Ericales</taxon>
        <taxon>Actinidiaceae</taxon>
        <taxon>Actinidia</taxon>
    </lineage>
</organism>
<dbReference type="FunFam" id="3.80.10.10:FF:000190">
    <property type="entry name" value="Receptor-like kinase TMK4"/>
    <property type="match status" value="1"/>
</dbReference>
<dbReference type="AlphaFoldDB" id="A0A2R6Q427"/>
<keyword evidence="8" id="KW-0732">Signal</keyword>
<dbReference type="STRING" id="1590841.A0A2R6Q427"/>
<keyword evidence="13 22" id="KW-1133">Transmembrane helix</keyword>
<dbReference type="Gramene" id="PSS01619">
    <property type="protein sequence ID" value="PSS01619"/>
    <property type="gene ID" value="CEY00_Acc22975"/>
</dbReference>
<evidence type="ECO:0000256" key="5">
    <source>
        <dbReference type="ARBA" id="ARBA00022614"/>
    </source>
</evidence>
<feature type="region of interest" description="Disordered" evidence="21">
    <location>
        <begin position="506"/>
        <end position="555"/>
    </location>
</feature>
<keyword evidence="4" id="KW-0723">Serine/threonine-protein kinase</keyword>
<evidence type="ECO:0000313" key="24">
    <source>
        <dbReference type="EMBL" id="PSS01619.1"/>
    </source>
</evidence>
<keyword evidence="14 22" id="KW-0472">Membrane</keyword>
<dbReference type="FunFam" id="1.10.510.10:FF:000198">
    <property type="entry name" value="receptor protein kinase TMK1"/>
    <property type="match status" value="1"/>
</dbReference>
<dbReference type="SUPFAM" id="SSF56112">
    <property type="entry name" value="Protein kinase-like (PK-like)"/>
    <property type="match status" value="1"/>
</dbReference>
<evidence type="ECO:0000256" key="1">
    <source>
        <dbReference type="ARBA" id="ARBA00004167"/>
    </source>
</evidence>
<evidence type="ECO:0000256" key="4">
    <source>
        <dbReference type="ARBA" id="ARBA00022527"/>
    </source>
</evidence>
<evidence type="ECO:0000256" key="11">
    <source>
        <dbReference type="ARBA" id="ARBA00022777"/>
    </source>
</evidence>
<evidence type="ECO:0000256" key="10">
    <source>
        <dbReference type="ARBA" id="ARBA00022741"/>
    </source>
</evidence>
<keyword evidence="11 24" id="KW-0418">Kinase</keyword>
<evidence type="ECO:0000256" key="2">
    <source>
        <dbReference type="ARBA" id="ARBA00008684"/>
    </source>
</evidence>
<keyword evidence="9" id="KW-0677">Repeat</keyword>
<dbReference type="CDD" id="cd14066">
    <property type="entry name" value="STKc_IRAK"/>
    <property type="match status" value="1"/>
</dbReference>
<evidence type="ECO:0000256" key="21">
    <source>
        <dbReference type="SAM" id="MobiDB-lite"/>
    </source>
</evidence>
<evidence type="ECO:0000256" key="18">
    <source>
        <dbReference type="ARBA" id="ARBA00047899"/>
    </source>
</evidence>
<name>A0A2R6Q427_ACTCC</name>
<dbReference type="OrthoDB" id="2018786at2759"/>
<dbReference type="FunFam" id="3.30.200.20:FF:000226">
    <property type="entry name" value="receptor protein kinase TMK1"/>
    <property type="match status" value="1"/>
</dbReference>
<keyword evidence="5" id="KW-0433">Leucine-rich repeat</keyword>
<dbReference type="SMART" id="SM00220">
    <property type="entry name" value="S_TKc"/>
    <property type="match status" value="1"/>
</dbReference>
<dbReference type="Gene3D" id="3.80.10.10">
    <property type="entry name" value="Ribonuclease Inhibitor"/>
    <property type="match status" value="2"/>
</dbReference>
<dbReference type="GO" id="GO:0016020">
    <property type="term" value="C:membrane"/>
    <property type="evidence" value="ECO:0007669"/>
    <property type="project" value="UniProtKB-SubCell"/>
</dbReference>
<evidence type="ECO:0000256" key="17">
    <source>
        <dbReference type="ARBA" id="ARBA00023180"/>
    </source>
</evidence>
<reference evidence="24 25" key="1">
    <citation type="submission" date="2017-07" db="EMBL/GenBank/DDBJ databases">
        <title>An improved, manually edited Actinidia chinensis var. chinensis (kiwifruit) genome highlights the challenges associated with draft genomes and gene prediction in plants.</title>
        <authorList>
            <person name="Pilkington S."/>
            <person name="Crowhurst R."/>
            <person name="Hilario E."/>
            <person name="Nardozza S."/>
            <person name="Fraser L."/>
            <person name="Peng Y."/>
            <person name="Gunaseelan K."/>
            <person name="Simpson R."/>
            <person name="Tahir J."/>
            <person name="Deroles S."/>
            <person name="Templeton K."/>
            <person name="Luo Z."/>
            <person name="Davy M."/>
            <person name="Cheng C."/>
            <person name="Mcneilage M."/>
            <person name="Scaglione D."/>
            <person name="Liu Y."/>
            <person name="Zhang Q."/>
            <person name="Datson P."/>
            <person name="De Silva N."/>
            <person name="Gardiner S."/>
            <person name="Bassett H."/>
            <person name="Chagne D."/>
            <person name="Mccallum J."/>
            <person name="Dzierzon H."/>
            <person name="Deng C."/>
            <person name="Wang Y.-Y."/>
            <person name="Barron N."/>
            <person name="Manako K."/>
            <person name="Bowen J."/>
            <person name="Foster T."/>
            <person name="Erridge Z."/>
            <person name="Tiffin H."/>
            <person name="Waite C."/>
            <person name="Davies K."/>
            <person name="Grierson E."/>
            <person name="Laing W."/>
            <person name="Kirk R."/>
            <person name="Chen X."/>
            <person name="Wood M."/>
            <person name="Montefiori M."/>
            <person name="Brummell D."/>
            <person name="Schwinn K."/>
            <person name="Catanach A."/>
            <person name="Fullerton C."/>
            <person name="Li D."/>
            <person name="Meiyalaghan S."/>
            <person name="Nieuwenhuizen N."/>
            <person name="Read N."/>
            <person name="Prakash R."/>
            <person name="Hunter D."/>
            <person name="Zhang H."/>
            <person name="Mckenzie M."/>
            <person name="Knabel M."/>
            <person name="Harris A."/>
            <person name="Allan A."/>
            <person name="Chen A."/>
            <person name="Janssen B."/>
            <person name="Plunkett B."/>
            <person name="Dwamena C."/>
            <person name="Voogd C."/>
            <person name="Leif D."/>
            <person name="Lafferty D."/>
            <person name="Souleyre E."/>
            <person name="Varkonyi-Gasic E."/>
            <person name="Gambi F."/>
            <person name="Hanley J."/>
            <person name="Yao J.-L."/>
            <person name="Cheung J."/>
            <person name="David K."/>
            <person name="Warren B."/>
            <person name="Marsh K."/>
            <person name="Snowden K."/>
            <person name="Lin-Wang K."/>
            <person name="Brian L."/>
            <person name="Martinez-Sanchez M."/>
            <person name="Wang M."/>
            <person name="Ileperuma N."/>
            <person name="Macnee N."/>
            <person name="Campin R."/>
            <person name="Mcatee P."/>
            <person name="Drummond R."/>
            <person name="Espley R."/>
            <person name="Ireland H."/>
            <person name="Wu R."/>
            <person name="Atkinson R."/>
            <person name="Karunairetnam S."/>
            <person name="Bulley S."/>
            <person name="Chunkath S."/>
            <person name="Hanley Z."/>
            <person name="Storey R."/>
            <person name="Thrimawithana A."/>
            <person name="Thomson S."/>
            <person name="David C."/>
            <person name="Testolin R."/>
        </authorList>
    </citation>
    <scope>NUCLEOTIDE SEQUENCE [LARGE SCALE GENOMIC DNA]</scope>
    <source>
        <strain evidence="25">cv. Red5</strain>
        <tissue evidence="24">Young leaf</tissue>
    </source>
</reference>
<evidence type="ECO:0000256" key="22">
    <source>
        <dbReference type="SAM" id="Phobius"/>
    </source>
</evidence>
<evidence type="ECO:0000256" key="8">
    <source>
        <dbReference type="ARBA" id="ARBA00022729"/>
    </source>
</evidence>
<keyword evidence="25" id="KW-1185">Reference proteome</keyword>
<dbReference type="InParanoid" id="A0A2R6Q427"/>
<comment type="catalytic activity">
    <reaction evidence="19">
        <text>L-seryl-[protein] + ATP = O-phospho-L-seryl-[protein] + ADP + H(+)</text>
        <dbReference type="Rhea" id="RHEA:17989"/>
        <dbReference type="Rhea" id="RHEA-COMP:9863"/>
        <dbReference type="Rhea" id="RHEA-COMP:11604"/>
        <dbReference type="ChEBI" id="CHEBI:15378"/>
        <dbReference type="ChEBI" id="CHEBI:29999"/>
        <dbReference type="ChEBI" id="CHEBI:30616"/>
        <dbReference type="ChEBI" id="CHEBI:83421"/>
        <dbReference type="ChEBI" id="CHEBI:456216"/>
        <dbReference type="EC" id="2.7.11.1"/>
    </reaction>
</comment>
<dbReference type="PROSITE" id="PS00107">
    <property type="entry name" value="PROTEIN_KINASE_ATP"/>
    <property type="match status" value="1"/>
</dbReference>
<protein>
    <recommendedName>
        <fullName evidence="3">non-specific serine/threonine protein kinase</fullName>
        <ecNumber evidence="3">2.7.11.1</ecNumber>
    </recommendedName>
</protein>
<keyword evidence="6" id="KW-0808">Transferase</keyword>
<evidence type="ECO:0000256" key="13">
    <source>
        <dbReference type="ARBA" id="ARBA00022989"/>
    </source>
</evidence>
<evidence type="ECO:0000256" key="15">
    <source>
        <dbReference type="ARBA" id="ARBA00023157"/>
    </source>
</evidence>
<dbReference type="PROSITE" id="PS50011">
    <property type="entry name" value="PROTEIN_KINASE_DOM"/>
    <property type="match status" value="1"/>
</dbReference>
<dbReference type="Gene3D" id="3.30.200.20">
    <property type="entry name" value="Phosphorylase Kinase, domain 1"/>
    <property type="match status" value="1"/>
</dbReference>
<gene>
    <name evidence="24" type="ORF">CEY00_Acc22975</name>
</gene>
<dbReference type="EC" id="2.7.11.1" evidence="3"/>
<dbReference type="Pfam" id="PF00560">
    <property type="entry name" value="LRR_1"/>
    <property type="match status" value="2"/>
</dbReference>
<proteinExistence type="inferred from homology"/>
<sequence>MSSAKATPCFGGHQISSVDVDHIRLVLALFLSLCFSCLYFVVLQTQIHSFLQDLEWAFKETAIRSSHSSAQAFNVCFGVHRRSAMDVDQIRLVLALFLSLVSAVCSVTDPNDLAILNQFRQGLENPELLNWPTTGSDPCGPPTWKHIVCAGNRVSQIQVQNLGLKGPLPNNLNQLTKLSNLGLQKNQFSGMLPSLGGLSELQYAFLDYNSFDSIPLDFVDGLVNLQSLALDSNPLNATTGWSLPYELQSSAQMATLSLMNCNLAGPLPEFLGNLLSLTSLKLALNRISGGIPASFSNLGLQYLWLNGQSGGGMNGPIDVVASIVSLASLWLHGNEFSGKIPENIGDLTSLKDFNVNSNDLVGLLPDSLADMQLNMLDLNNNQFMGPVPEVKAVNYSYSSNNFCQSDVGGPCAPEVMALLEFLDGVNYPSRLVSSWSGNDPCEGQWLGVSCDANQKVAIVNLAKYNLSGTLSPSLANLGSLTQIKLSSNHLSGPIPTNWTTLKSLTLLDSEPTPSPGNIPPSGGSQSPSKSPSPPTAGSTTNPTSPSNESTHEGSSKRSKLVVIVAVVASMAALVFFVVPLSIYCCKKRKDTSQAPTSLAVQPRDPSYLDNMVKVVVANNANGSVSTLTGSSCGSRNSSATGESHIIEARNLIISVQVLRNVTKNFAPENELGRGGFGVVYKGELDDGTKIAVKRMEAGVISSKALDEFQAEIAVLSKVRHRHLVSLLGYSIGGNERILVYEYMPQGTLSKHLFHWKSLRLEPLSWKRRLNIALDVARGMEYLHSMAHQSFIHRDLKPSNILLGDDFRAKVSDFGLVKLAPNGEKSVVTRLAGTFGYLAPEYAVMGKITTKADVFSFGVVLMELLTGLTALDEDRPEESQYLAAWFWKIKSSQEKLMASIDPALDVKDGTFESISVIAELAGHCTAREPSQRPDMGHSVNVLSSLVEKWKPLDNDTEEYCGIDYSLPLNQMVKGWQEAEGKDLSYLDLEDGKASISSRPTGFAESFLSTDGR</sequence>
<comment type="caution">
    <text evidence="24">The sequence shown here is derived from an EMBL/GenBank/DDBJ whole genome shotgun (WGS) entry which is preliminary data.</text>
</comment>
<feature type="compositionally biased region" description="Low complexity" evidence="21">
    <location>
        <begin position="519"/>
        <end position="548"/>
    </location>
</feature>
<dbReference type="OMA" id="KRSMDRH"/>
<evidence type="ECO:0000259" key="23">
    <source>
        <dbReference type="PROSITE" id="PS50011"/>
    </source>
</evidence>
<keyword evidence="12 20" id="KW-0067">ATP-binding</keyword>
<keyword evidence="7 22" id="KW-0812">Transmembrane</keyword>
<feature type="transmembrane region" description="Helical" evidence="22">
    <location>
        <begin position="23"/>
        <end position="42"/>
    </location>
</feature>
<comment type="subcellular location">
    <subcellularLocation>
        <location evidence="1">Membrane</location>
        <topology evidence="1">Single-pass membrane protein</topology>
    </subcellularLocation>
</comment>
<accession>A0A2R6Q427</accession>
<dbReference type="InterPro" id="IPR032675">
    <property type="entry name" value="LRR_dom_sf"/>
</dbReference>
<feature type="binding site" evidence="20">
    <location>
        <position position="693"/>
    </location>
    <ligand>
        <name>ATP</name>
        <dbReference type="ChEBI" id="CHEBI:30616"/>
    </ligand>
</feature>